<name>A0ABR3VM96_HUMIN</name>
<reference evidence="2 3" key="1">
    <citation type="journal article" date="2024" name="Commun. Biol.">
        <title>Comparative genomic analysis of thermophilic fungi reveals convergent evolutionary adaptations and gene losses.</title>
        <authorList>
            <person name="Steindorff A.S."/>
            <person name="Aguilar-Pontes M.V."/>
            <person name="Robinson A.J."/>
            <person name="Andreopoulos B."/>
            <person name="LaButti K."/>
            <person name="Kuo A."/>
            <person name="Mondo S."/>
            <person name="Riley R."/>
            <person name="Otillar R."/>
            <person name="Haridas S."/>
            <person name="Lipzen A."/>
            <person name="Grimwood J."/>
            <person name="Schmutz J."/>
            <person name="Clum A."/>
            <person name="Reid I.D."/>
            <person name="Moisan M.C."/>
            <person name="Butler G."/>
            <person name="Nguyen T.T.M."/>
            <person name="Dewar K."/>
            <person name="Conant G."/>
            <person name="Drula E."/>
            <person name="Henrissat B."/>
            <person name="Hansel C."/>
            <person name="Singer S."/>
            <person name="Hutchinson M.I."/>
            <person name="de Vries R.P."/>
            <person name="Natvig D.O."/>
            <person name="Powell A.J."/>
            <person name="Tsang A."/>
            <person name="Grigoriev I.V."/>
        </authorList>
    </citation>
    <scope>NUCLEOTIDE SEQUENCE [LARGE SCALE GENOMIC DNA]</scope>
    <source>
        <strain evidence="2 3">CBS 620.91</strain>
    </source>
</reference>
<comment type="caution">
    <text evidence="2">The sequence shown here is derived from an EMBL/GenBank/DDBJ whole genome shotgun (WGS) entry which is preliminary data.</text>
</comment>
<proteinExistence type="predicted"/>
<dbReference type="Proteomes" id="UP001583172">
    <property type="component" value="Unassembled WGS sequence"/>
</dbReference>
<feature type="region of interest" description="Disordered" evidence="1">
    <location>
        <begin position="153"/>
        <end position="199"/>
    </location>
</feature>
<keyword evidence="3" id="KW-1185">Reference proteome</keyword>
<accession>A0ABR3VM96</accession>
<gene>
    <name evidence="2" type="ORF">VTJ49DRAFT_4147</name>
</gene>
<evidence type="ECO:0000313" key="2">
    <source>
        <dbReference type="EMBL" id="KAL1842818.1"/>
    </source>
</evidence>
<evidence type="ECO:0000256" key="1">
    <source>
        <dbReference type="SAM" id="MobiDB-lite"/>
    </source>
</evidence>
<organism evidence="2 3">
    <name type="scientific">Humicola insolens</name>
    <name type="common">Soft-rot fungus</name>
    <dbReference type="NCBI Taxonomy" id="85995"/>
    <lineage>
        <taxon>Eukaryota</taxon>
        <taxon>Fungi</taxon>
        <taxon>Dikarya</taxon>
        <taxon>Ascomycota</taxon>
        <taxon>Pezizomycotina</taxon>
        <taxon>Sordariomycetes</taxon>
        <taxon>Sordariomycetidae</taxon>
        <taxon>Sordariales</taxon>
        <taxon>Chaetomiaceae</taxon>
        <taxon>Mycothermus</taxon>
    </lineage>
</organism>
<evidence type="ECO:0000313" key="3">
    <source>
        <dbReference type="Proteomes" id="UP001583172"/>
    </source>
</evidence>
<protein>
    <recommendedName>
        <fullName evidence="4">RING-type domain-containing protein</fullName>
    </recommendedName>
</protein>
<evidence type="ECO:0008006" key="4">
    <source>
        <dbReference type="Google" id="ProtNLM"/>
    </source>
</evidence>
<feature type="compositionally biased region" description="Low complexity" evidence="1">
    <location>
        <begin position="57"/>
        <end position="74"/>
    </location>
</feature>
<feature type="region of interest" description="Disordered" evidence="1">
    <location>
        <begin position="56"/>
        <end position="77"/>
    </location>
</feature>
<sequence>MVSPLLEQALTKVTMWYCCNCRKQGYAANGPTQECVEFGCGHRRCDNCPKETREVRAAPGSASSSIPSGSSNPSTRPQVRYSSHFTPYFAEYPRHGSVGRRVLEQAPTKSVVWICCECGMYYNADGPTEACVVPGCGHAKSVCCKRETSDVAAAPGSASSSASSGSSSSSSSSAASSSPSVSTPARSSRARRAPGSDWY</sequence>
<dbReference type="EMBL" id="JAZGSY010000032">
    <property type="protein sequence ID" value="KAL1842818.1"/>
    <property type="molecule type" value="Genomic_DNA"/>
</dbReference>